<dbReference type="Gene3D" id="1.10.30.10">
    <property type="entry name" value="High mobility group box domain"/>
    <property type="match status" value="1"/>
</dbReference>
<keyword evidence="5" id="KW-1185">Reference proteome</keyword>
<proteinExistence type="predicted"/>
<dbReference type="Pfam" id="PF00505">
    <property type="entry name" value="HMG_box"/>
    <property type="match status" value="1"/>
</dbReference>
<feature type="domain" description="HMG box" evidence="3">
    <location>
        <begin position="49"/>
        <end position="114"/>
    </location>
</feature>
<protein>
    <submittedName>
        <fullName evidence="4">14565_t:CDS:1</fullName>
    </submittedName>
</protein>
<dbReference type="InterPro" id="IPR009071">
    <property type="entry name" value="HMG_box_dom"/>
</dbReference>
<name>A0A9N9ARD6_FUNMO</name>
<evidence type="ECO:0000259" key="3">
    <source>
        <dbReference type="PROSITE" id="PS50118"/>
    </source>
</evidence>
<evidence type="ECO:0000256" key="2">
    <source>
        <dbReference type="SAM" id="MobiDB-lite"/>
    </source>
</evidence>
<comment type="caution">
    <text evidence="4">The sequence shown here is derived from an EMBL/GenBank/DDBJ whole genome shotgun (WGS) entry which is preliminary data.</text>
</comment>
<dbReference type="SUPFAM" id="SSF47095">
    <property type="entry name" value="HMG-box"/>
    <property type="match status" value="1"/>
</dbReference>
<feature type="region of interest" description="Disordered" evidence="2">
    <location>
        <begin position="13"/>
        <end position="49"/>
    </location>
</feature>
<keyword evidence="1" id="KW-0238">DNA-binding</keyword>
<dbReference type="InterPro" id="IPR036910">
    <property type="entry name" value="HMG_box_dom_sf"/>
</dbReference>
<dbReference type="GO" id="GO:0003677">
    <property type="term" value="F:DNA binding"/>
    <property type="evidence" value="ECO:0007669"/>
    <property type="project" value="UniProtKB-UniRule"/>
</dbReference>
<accession>A0A9N9ARD6</accession>
<feature type="DNA-binding region" description="HMG box" evidence="1">
    <location>
        <begin position="49"/>
        <end position="114"/>
    </location>
</feature>
<dbReference type="PROSITE" id="PS50118">
    <property type="entry name" value="HMG_BOX_2"/>
    <property type="match status" value="1"/>
</dbReference>
<organism evidence="4 5">
    <name type="scientific">Funneliformis mosseae</name>
    <name type="common">Endomycorrhizal fungus</name>
    <name type="synonym">Glomus mosseae</name>
    <dbReference type="NCBI Taxonomy" id="27381"/>
    <lineage>
        <taxon>Eukaryota</taxon>
        <taxon>Fungi</taxon>
        <taxon>Fungi incertae sedis</taxon>
        <taxon>Mucoromycota</taxon>
        <taxon>Glomeromycotina</taxon>
        <taxon>Glomeromycetes</taxon>
        <taxon>Glomerales</taxon>
        <taxon>Glomeraceae</taxon>
        <taxon>Funneliformis</taxon>
    </lineage>
</organism>
<sequence length="227" mass="26681">MSESSKELVVIHYEHNEKSVTKKAKQTSSTKSEISNGLPKKSDEGKIKKKKEMNPFMIYRKEKLKTRKTNMTMTEFSKEVSISWNKLSEREKMNYQRRYQIKRDQKSQKTVEFVPAATDHNPPTDIDYIDDGSCNEVINCENFTNNLRLESQMSHDYFNEINYSEFCNEPTGSYDNYFIDNSLSLDNFQSTTYDHPISLIDDNQWTLFDFPNNSQPNIFIVPILFNI</sequence>
<keyword evidence="1" id="KW-0539">Nucleus</keyword>
<dbReference type="AlphaFoldDB" id="A0A9N9ARD6"/>
<dbReference type="SMART" id="SM00398">
    <property type="entry name" value="HMG"/>
    <property type="match status" value="1"/>
</dbReference>
<reference evidence="4" key="1">
    <citation type="submission" date="2021-06" db="EMBL/GenBank/DDBJ databases">
        <authorList>
            <person name="Kallberg Y."/>
            <person name="Tangrot J."/>
            <person name="Rosling A."/>
        </authorList>
    </citation>
    <scope>NUCLEOTIDE SEQUENCE</scope>
    <source>
        <strain evidence="4">87-6 pot B 2015</strain>
    </source>
</reference>
<dbReference type="GO" id="GO:0005634">
    <property type="term" value="C:nucleus"/>
    <property type="evidence" value="ECO:0007669"/>
    <property type="project" value="UniProtKB-UniRule"/>
</dbReference>
<evidence type="ECO:0000256" key="1">
    <source>
        <dbReference type="PROSITE-ProRule" id="PRU00267"/>
    </source>
</evidence>
<dbReference type="EMBL" id="CAJVPP010001223">
    <property type="protein sequence ID" value="CAG8542189.1"/>
    <property type="molecule type" value="Genomic_DNA"/>
</dbReference>
<evidence type="ECO:0000313" key="4">
    <source>
        <dbReference type="EMBL" id="CAG8542189.1"/>
    </source>
</evidence>
<dbReference type="Proteomes" id="UP000789375">
    <property type="component" value="Unassembled WGS sequence"/>
</dbReference>
<gene>
    <name evidence="4" type="ORF">FMOSSE_LOCUS6034</name>
</gene>
<evidence type="ECO:0000313" key="5">
    <source>
        <dbReference type="Proteomes" id="UP000789375"/>
    </source>
</evidence>